<evidence type="ECO:0000256" key="1">
    <source>
        <dbReference type="ARBA" id="ARBA00004613"/>
    </source>
</evidence>
<dbReference type="PROSITE" id="PS00799">
    <property type="entry name" value="GRANULINS"/>
    <property type="match status" value="1"/>
</dbReference>
<comment type="subcellular location">
    <subcellularLocation>
        <location evidence="1">Secreted</location>
    </subcellularLocation>
</comment>
<evidence type="ECO:0000256" key="2">
    <source>
        <dbReference type="ARBA" id="ARBA00010093"/>
    </source>
</evidence>
<comment type="caution">
    <text evidence="7">The sequence shown here is derived from an EMBL/GenBank/DDBJ whole genome shotgun (WGS) entry which is preliminary data.</text>
</comment>
<dbReference type="Pfam" id="PF00396">
    <property type="entry name" value="Granulin"/>
    <property type="match status" value="1"/>
</dbReference>
<dbReference type="InterPro" id="IPR000118">
    <property type="entry name" value="Granulin"/>
</dbReference>
<dbReference type="GO" id="GO:0005576">
    <property type="term" value="C:extracellular region"/>
    <property type="evidence" value="ECO:0007669"/>
    <property type="project" value="UniProtKB-SubCell"/>
</dbReference>
<feature type="signal peptide" evidence="5">
    <location>
        <begin position="1"/>
        <end position="18"/>
    </location>
</feature>
<accession>A0A8X6R1D6</accession>
<sequence>MRILIAAILSFQLCVVLGIVICPDRTGYCPDGSTCCMGVKAFECCHHIDAVCCSDKKHCCPANTTCIVEIGMCRDNDDAVVPFAFRRKTQSFQLKTQ</sequence>
<feature type="chain" id="PRO_5036488576" description="Granulins domain-containing protein" evidence="5">
    <location>
        <begin position="19"/>
        <end position="97"/>
    </location>
</feature>
<dbReference type="PANTHER" id="PTHR12274">
    <property type="entry name" value="GRANULIN"/>
    <property type="match status" value="1"/>
</dbReference>
<dbReference type="SMART" id="SM00277">
    <property type="entry name" value="GRAN"/>
    <property type="match status" value="1"/>
</dbReference>
<evidence type="ECO:0000313" key="8">
    <source>
        <dbReference type="Proteomes" id="UP000887013"/>
    </source>
</evidence>
<evidence type="ECO:0000259" key="6">
    <source>
        <dbReference type="PROSITE" id="PS00799"/>
    </source>
</evidence>
<keyword evidence="8" id="KW-1185">Reference proteome</keyword>
<comment type="similarity">
    <text evidence="2">Belongs to the granulin family.</text>
</comment>
<evidence type="ECO:0000256" key="5">
    <source>
        <dbReference type="SAM" id="SignalP"/>
    </source>
</evidence>
<organism evidence="7 8">
    <name type="scientific">Nephila pilipes</name>
    <name type="common">Giant wood spider</name>
    <name type="synonym">Nephila maculata</name>
    <dbReference type="NCBI Taxonomy" id="299642"/>
    <lineage>
        <taxon>Eukaryota</taxon>
        <taxon>Metazoa</taxon>
        <taxon>Ecdysozoa</taxon>
        <taxon>Arthropoda</taxon>
        <taxon>Chelicerata</taxon>
        <taxon>Arachnida</taxon>
        <taxon>Araneae</taxon>
        <taxon>Araneomorphae</taxon>
        <taxon>Entelegynae</taxon>
        <taxon>Araneoidea</taxon>
        <taxon>Nephilidae</taxon>
        <taxon>Nephila</taxon>
    </lineage>
</organism>
<dbReference type="Gene3D" id="2.10.25.160">
    <property type="entry name" value="Granulin"/>
    <property type="match status" value="1"/>
</dbReference>
<name>A0A8X6R1D6_NEPPI</name>
<dbReference type="EMBL" id="BMAW01037466">
    <property type="protein sequence ID" value="GFU48503.1"/>
    <property type="molecule type" value="Genomic_DNA"/>
</dbReference>
<dbReference type="AlphaFoldDB" id="A0A8X6R1D6"/>
<dbReference type="InterPro" id="IPR037277">
    <property type="entry name" value="Granulin_sf"/>
</dbReference>
<keyword evidence="4" id="KW-1015">Disulfide bond</keyword>
<evidence type="ECO:0000313" key="7">
    <source>
        <dbReference type="EMBL" id="GFU48503.1"/>
    </source>
</evidence>
<dbReference type="OrthoDB" id="5854875at2759"/>
<protein>
    <recommendedName>
        <fullName evidence="6">Granulins domain-containing protein</fullName>
    </recommendedName>
</protein>
<evidence type="ECO:0000256" key="3">
    <source>
        <dbReference type="ARBA" id="ARBA00022525"/>
    </source>
</evidence>
<keyword evidence="3" id="KW-0964">Secreted</keyword>
<keyword evidence="5" id="KW-0732">Signal</keyword>
<dbReference type="Proteomes" id="UP000887013">
    <property type="component" value="Unassembled WGS sequence"/>
</dbReference>
<proteinExistence type="inferred from homology"/>
<dbReference type="InterPro" id="IPR039036">
    <property type="entry name" value="Granulin_fam"/>
</dbReference>
<dbReference type="PANTHER" id="PTHR12274:SF3">
    <property type="entry name" value="PROGRANULIN"/>
    <property type="match status" value="1"/>
</dbReference>
<gene>
    <name evidence="7" type="ORF">NPIL_45741</name>
</gene>
<evidence type="ECO:0000256" key="4">
    <source>
        <dbReference type="ARBA" id="ARBA00023157"/>
    </source>
</evidence>
<feature type="domain" description="Granulins" evidence="6">
    <location>
        <begin position="53"/>
        <end position="66"/>
    </location>
</feature>
<reference evidence="7" key="1">
    <citation type="submission" date="2020-08" db="EMBL/GenBank/DDBJ databases">
        <title>Multicomponent nature underlies the extraordinary mechanical properties of spider dragline silk.</title>
        <authorList>
            <person name="Kono N."/>
            <person name="Nakamura H."/>
            <person name="Mori M."/>
            <person name="Yoshida Y."/>
            <person name="Ohtoshi R."/>
            <person name="Malay A.D."/>
            <person name="Moran D.A.P."/>
            <person name="Tomita M."/>
            <person name="Numata K."/>
            <person name="Arakawa K."/>
        </authorList>
    </citation>
    <scope>NUCLEOTIDE SEQUENCE</scope>
</reference>